<protein>
    <submittedName>
        <fullName evidence="1">Uncharacterized protein</fullName>
    </submittedName>
</protein>
<sequence>MLVELFVDTGAGPSASRVLMQTAHSLLWAITIRASSRVRSGSLLWW</sequence>
<evidence type="ECO:0000313" key="1">
    <source>
        <dbReference type="EMBL" id="EUA42504.1"/>
    </source>
</evidence>
<dbReference type="EMBL" id="JAOB01000042">
    <property type="protein sequence ID" value="EUA42504.1"/>
    <property type="molecule type" value="Genomic_DNA"/>
</dbReference>
<dbReference type="AlphaFoldDB" id="X8BF59"/>
<name>X8BF59_MYCXE</name>
<organism evidence="1">
    <name type="scientific">Mycobacterium xenopi 4042</name>
    <dbReference type="NCBI Taxonomy" id="1299334"/>
    <lineage>
        <taxon>Bacteria</taxon>
        <taxon>Bacillati</taxon>
        <taxon>Actinomycetota</taxon>
        <taxon>Actinomycetes</taxon>
        <taxon>Mycobacteriales</taxon>
        <taxon>Mycobacteriaceae</taxon>
        <taxon>Mycobacterium</taxon>
    </lineage>
</organism>
<accession>X8BF59</accession>
<comment type="caution">
    <text evidence="1">The sequence shown here is derived from an EMBL/GenBank/DDBJ whole genome shotgun (WGS) entry which is preliminary data.</text>
</comment>
<reference evidence="1" key="1">
    <citation type="submission" date="2014-01" db="EMBL/GenBank/DDBJ databases">
        <authorList>
            <person name="Brown-Elliot B."/>
            <person name="Wallace R."/>
            <person name="Lenaerts A."/>
            <person name="Ordway D."/>
            <person name="DeGroote M.A."/>
            <person name="Parker T."/>
            <person name="Sizemore C."/>
            <person name="Tallon L.J."/>
            <person name="Sadzewicz L.K."/>
            <person name="Sengamalay N."/>
            <person name="Fraser C.M."/>
            <person name="Hine E."/>
            <person name="Shefchek K.A."/>
            <person name="Das S.P."/>
            <person name="Tettelin H."/>
        </authorList>
    </citation>
    <scope>NUCLEOTIDE SEQUENCE [LARGE SCALE GENOMIC DNA]</scope>
    <source>
        <strain evidence="1">4042</strain>
    </source>
</reference>
<proteinExistence type="predicted"/>
<gene>
    <name evidence="1" type="ORF">I553_6364</name>
</gene>